<gene>
    <name evidence="3" type="ORF">DW944_06140</name>
</gene>
<feature type="transmembrane region" description="Helical" evidence="2">
    <location>
        <begin position="81"/>
        <end position="100"/>
    </location>
</feature>
<feature type="transmembrane region" description="Helical" evidence="2">
    <location>
        <begin position="865"/>
        <end position="885"/>
    </location>
</feature>
<dbReference type="PANTHER" id="PTHR38454:SF1">
    <property type="entry name" value="INTEGRAL MEMBRANE PROTEIN"/>
    <property type="match status" value="1"/>
</dbReference>
<dbReference type="Pfam" id="PF09586">
    <property type="entry name" value="YfhO"/>
    <property type="match status" value="1"/>
</dbReference>
<comment type="caution">
    <text evidence="3">The sequence shown here is derived from an EMBL/GenBank/DDBJ whole genome shotgun (WGS) entry which is preliminary data.</text>
</comment>
<keyword evidence="2" id="KW-0472">Membrane</keyword>
<feature type="transmembrane region" description="Helical" evidence="2">
    <location>
        <begin position="314"/>
        <end position="332"/>
    </location>
</feature>
<dbReference type="AlphaFoldDB" id="A0A413R8T5"/>
<keyword evidence="2" id="KW-1133">Transmembrane helix</keyword>
<dbReference type="EMBL" id="QSFD01000005">
    <property type="protein sequence ID" value="RHA18649.1"/>
    <property type="molecule type" value="Genomic_DNA"/>
</dbReference>
<dbReference type="Proteomes" id="UP000284779">
    <property type="component" value="Unassembled WGS sequence"/>
</dbReference>
<feature type="transmembrane region" description="Helical" evidence="2">
    <location>
        <begin position="151"/>
        <end position="171"/>
    </location>
</feature>
<evidence type="ECO:0000256" key="2">
    <source>
        <dbReference type="SAM" id="Phobius"/>
    </source>
</evidence>
<accession>A0A413R8T5</accession>
<feature type="transmembrane region" description="Helical" evidence="2">
    <location>
        <begin position="344"/>
        <end position="366"/>
    </location>
</feature>
<evidence type="ECO:0000313" key="3">
    <source>
        <dbReference type="EMBL" id="RHA18649.1"/>
    </source>
</evidence>
<keyword evidence="4" id="KW-1185">Reference proteome</keyword>
<proteinExistence type="predicted"/>
<keyword evidence="2" id="KW-0812">Transmembrane</keyword>
<organism evidence="3 4">
    <name type="scientific">Eubacterium ventriosum</name>
    <dbReference type="NCBI Taxonomy" id="39496"/>
    <lineage>
        <taxon>Bacteria</taxon>
        <taxon>Bacillati</taxon>
        <taxon>Bacillota</taxon>
        <taxon>Clostridia</taxon>
        <taxon>Eubacteriales</taxon>
        <taxon>Eubacteriaceae</taxon>
        <taxon>Eubacterium</taxon>
    </lineage>
</organism>
<feature type="transmembrane region" description="Helical" evidence="2">
    <location>
        <begin position="120"/>
        <end position="139"/>
    </location>
</feature>
<feature type="transmembrane region" description="Helical" evidence="2">
    <location>
        <begin position="402"/>
        <end position="421"/>
    </location>
</feature>
<evidence type="ECO:0008006" key="5">
    <source>
        <dbReference type="Google" id="ProtNLM"/>
    </source>
</evidence>
<evidence type="ECO:0000313" key="4">
    <source>
        <dbReference type="Proteomes" id="UP000284779"/>
    </source>
</evidence>
<dbReference type="PANTHER" id="PTHR38454">
    <property type="entry name" value="INTEGRAL MEMBRANE PROTEIN-RELATED"/>
    <property type="match status" value="1"/>
</dbReference>
<feature type="transmembrane region" description="Helical" evidence="2">
    <location>
        <begin position="250"/>
        <end position="270"/>
    </location>
</feature>
<feature type="region of interest" description="Disordered" evidence="1">
    <location>
        <begin position="896"/>
        <end position="922"/>
    </location>
</feature>
<feature type="transmembrane region" description="Helical" evidence="2">
    <location>
        <begin position="210"/>
        <end position="229"/>
    </location>
</feature>
<feature type="transmembrane region" description="Helical" evidence="2">
    <location>
        <begin position="436"/>
        <end position="457"/>
    </location>
</feature>
<reference evidence="3 4" key="1">
    <citation type="submission" date="2018-08" db="EMBL/GenBank/DDBJ databases">
        <title>A genome reference for cultivated species of the human gut microbiota.</title>
        <authorList>
            <person name="Zou Y."/>
            <person name="Xue W."/>
            <person name="Luo G."/>
        </authorList>
    </citation>
    <scope>NUCLEOTIDE SEQUENCE [LARGE SCALE GENOMIC DNA]</scope>
    <source>
        <strain evidence="3 4">AM44-11BH</strain>
    </source>
</reference>
<evidence type="ECO:0000256" key="1">
    <source>
        <dbReference type="SAM" id="MobiDB-lite"/>
    </source>
</evidence>
<feature type="transmembrane region" description="Helical" evidence="2">
    <location>
        <begin position="378"/>
        <end position="395"/>
    </location>
</feature>
<feature type="transmembrane region" description="Helical" evidence="2">
    <location>
        <begin position="26"/>
        <end position="44"/>
    </location>
</feature>
<dbReference type="InterPro" id="IPR018580">
    <property type="entry name" value="Uncharacterised_YfhO"/>
</dbReference>
<sequence>MIERSLLMKTNSKKFSIKDWFEKNKLYILAFVLPILSMLIVYYFKNIFPFGDQMYLRSDCYHQYTPYLEILQQKLKDGGSLFYTWEIGAGMNFMAVAAYYLTSPLNLLAIIWPGYMADMVSFFIVLKMGLAGFSVCYYLTKRFGQKNISSVVFGMAYALSAYFAAFSWNIMWLDCMWLLPFIVLGLEKLVNEKKCKMYCISLALAIFSNYYIGLMICIFSIIYFVYLFCIVEFDETVKKTKARLLILKDYAIYSILGGALAACVILPEYFSLLTTKSADSSFPTTLEETVSMLYMIFRSLICVPVADLKYYPEPNIYCSVAIFILIPLFWMCKKINVKERIGKTVIALIMLLSFGLNIPAYIWHGFHFPNSLPCRQSFLYIFLILTMCYEAFLYIREYEPKHIAWATGGSLALVFLLDQLFKDASIFSDLEIETSIVKIIYFSLLFIVVYACLIVWYKKAPKLKPFLSYLMVLIVFCELTLNMNVTGIPSTSGRKGYYEATKAYDQLNDITKKDADSQNVKYYRTESAVHTTRNDGARFDYNSISTFSSVLSANIQDYFDSMGLQTSYNACSYYGHTPLTASLFSIKYEYSTGEPSLPNNVSLLNSASYNLESGGNSTVYAYEYNNTLPLGFLINSSSIAKMNSEAGDPFTMQNNFVTSAVNGGQMIFHRLKTDGTNSITAQYNLEENDTANKSGTKVYDIYFYCETSAETLTATISNGSIQDKSFVSSSVTTSTSKTFDSANQNYICHLGNVPEGATISISASDNTAISAMYAYAFDETAWEYDYNLLNANPYQVTSFSDTKIEGTLTTDKGNLLYTSIPYDKGWSVYVDGQKANTTAICKGALTGVMVTAGTHQITFKYTPRGFFQGIIISIISLLILLGLIFRDRILELITGKKKGSKVPSKKPQVQKAVANEEPKVSK</sequence>
<feature type="transmembrane region" description="Helical" evidence="2">
    <location>
        <begin position="466"/>
        <end position="485"/>
    </location>
</feature>
<name>A0A413R8T5_9FIRM</name>
<protein>
    <recommendedName>
        <fullName evidence="5">YfhO family protein</fullName>
    </recommendedName>
</protein>